<dbReference type="InterPro" id="IPR032817">
    <property type="entry name" value="Mon2_C"/>
</dbReference>
<dbReference type="OrthoDB" id="294853at2759"/>
<evidence type="ECO:0000259" key="7">
    <source>
        <dbReference type="Pfam" id="PF16206"/>
    </source>
</evidence>
<dbReference type="InterPro" id="IPR032629">
    <property type="entry name" value="DCB_dom"/>
</dbReference>
<evidence type="ECO:0000313" key="10">
    <source>
        <dbReference type="Proteomes" id="UP000009022"/>
    </source>
</evidence>
<dbReference type="PANTHER" id="PTHR10663">
    <property type="entry name" value="GUANYL-NUCLEOTIDE EXCHANGE FACTOR"/>
    <property type="match status" value="1"/>
</dbReference>
<dbReference type="Pfam" id="PF16213">
    <property type="entry name" value="DCB"/>
    <property type="match status" value="1"/>
</dbReference>
<keyword evidence="10" id="KW-1185">Reference proteome</keyword>
<dbReference type="Proteomes" id="UP000009022">
    <property type="component" value="Unassembled WGS sequence"/>
</dbReference>
<keyword evidence="4" id="KW-0653">Protein transport</keyword>
<evidence type="ECO:0000259" key="8">
    <source>
        <dbReference type="Pfam" id="PF16213"/>
    </source>
</evidence>
<dbReference type="InParanoid" id="B3RIM7"/>
<dbReference type="PhylomeDB" id="B3RIM7"/>
<dbReference type="PANTHER" id="PTHR10663:SF333">
    <property type="entry name" value="PROTEIN MON2 HOMOLOG"/>
    <property type="match status" value="1"/>
</dbReference>
<dbReference type="SUPFAM" id="SSF48371">
    <property type="entry name" value="ARM repeat"/>
    <property type="match status" value="1"/>
</dbReference>
<dbReference type="GeneID" id="6749428"/>
<feature type="domain" description="Mon2/Sec7/BIG1-like HDS" evidence="5">
    <location>
        <begin position="790"/>
        <end position="853"/>
    </location>
</feature>
<evidence type="ECO:0000256" key="1">
    <source>
        <dbReference type="ARBA" id="ARBA00008144"/>
    </source>
</evidence>
<dbReference type="KEGG" id="tad:TRIADDRAFT_19890"/>
<feature type="domain" description="Mon2/Sec7/BIG1-like dimerisation and cyclophilin-binding" evidence="8">
    <location>
        <begin position="4"/>
        <end position="127"/>
    </location>
</feature>
<feature type="domain" description="Mon2 C-terminal" evidence="7">
    <location>
        <begin position="857"/>
        <end position="1093"/>
    </location>
</feature>
<protein>
    <recommendedName>
        <fullName evidence="2">Protein MON2 homolog</fullName>
    </recommendedName>
</protein>
<accession>B3RIM7</accession>
<dbReference type="GO" id="GO:0005085">
    <property type="term" value="F:guanyl-nucleotide exchange factor activity"/>
    <property type="evidence" value="ECO:0000318"/>
    <property type="project" value="GO_Central"/>
</dbReference>
<name>B3RIM7_TRIAD</name>
<evidence type="ECO:0000259" key="6">
    <source>
        <dbReference type="Pfam" id="PF12783"/>
    </source>
</evidence>
<dbReference type="InterPro" id="IPR016024">
    <property type="entry name" value="ARM-type_fold"/>
</dbReference>
<evidence type="ECO:0000256" key="2">
    <source>
        <dbReference type="ARBA" id="ARBA00017134"/>
    </source>
</evidence>
<dbReference type="eggNOG" id="KOG1848">
    <property type="taxonomic scope" value="Eukaryota"/>
</dbReference>
<evidence type="ECO:0000313" key="9">
    <source>
        <dbReference type="EMBL" id="EDV29746.1"/>
    </source>
</evidence>
<dbReference type="CTD" id="6749428"/>
<evidence type="ECO:0000259" key="5">
    <source>
        <dbReference type="Pfam" id="PF09324"/>
    </source>
</evidence>
<comment type="similarity">
    <text evidence="1">Belongs to the MON2 family.</text>
</comment>
<evidence type="ECO:0000256" key="4">
    <source>
        <dbReference type="ARBA" id="ARBA00022927"/>
    </source>
</evidence>
<evidence type="ECO:0000256" key="3">
    <source>
        <dbReference type="ARBA" id="ARBA00022448"/>
    </source>
</evidence>
<dbReference type="HOGENOM" id="CLU_001169_2_0_1"/>
<dbReference type="GO" id="GO:0015031">
    <property type="term" value="P:protein transport"/>
    <property type="evidence" value="ECO:0007669"/>
    <property type="project" value="UniProtKB-KW"/>
</dbReference>
<feature type="domain" description="Mon2 C-terminal" evidence="7">
    <location>
        <begin position="1107"/>
        <end position="1600"/>
    </location>
</feature>
<dbReference type="InterPro" id="IPR032691">
    <property type="entry name" value="Mon2/Sec7/BIG1-like_HUS"/>
</dbReference>
<dbReference type="STRING" id="10228.B3RIM7"/>
<dbReference type="Pfam" id="PF12783">
    <property type="entry name" value="Sec7-like_HUS"/>
    <property type="match status" value="1"/>
</dbReference>
<dbReference type="Pfam" id="PF16206">
    <property type="entry name" value="Mon2_C"/>
    <property type="match status" value="2"/>
</dbReference>
<dbReference type="OMA" id="AWRLCLN"/>
<reference evidence="9 10" key="1">
    <citation type="journal article" date="2008" name="Nature">
        <title>The Trichoplax genome and the nature of placozoans.</title>
        <authorList>
            <person name="Srivastava M."/>
            <person name="Begovic E."/>
            <person name="Chapman J."/>
            <person name="Putnam N.H."/>
            <person name="Hellsten U."/>
            <person name="Kawashima T."/>
            <person name="Kuo A."/>
            <person name="Mitros T."/>
            <person name="Salamov A."/>
            <person name="Carpenter M.L."/>
            <person name="Signorovitch A.Y."/>
            <person name="Moreno M.A."/>
            <person name="Kamm K."/>
            <person name="Grimwood J."/>
            <person name="Schmutz J."/>
            <person name="Shapiro H."/>
            <person name="Grigoriev I.V."/>
            <person name="Buss L.W."/>
            <person name="Schierwater B."/>
            <person name="Dellaporta S.L."/>
            <person name="Rokhsar D.S."/>
        </authorList>
    </citation>
    <scope>NUCLEOTIDE SEQUENCE [LARGE SCALE GENOMIC DNA]</scope>
    <source>
        <strain evidence="9 10">Grell-BS-1999</strain>
    </source>
</reference>
<dbReference type="EMBL" id="DS985241">
    <property type="protein sequence ID" value="EDV29746.1"/>
    <property type="molecule type" value="Genomic_DNA"/>
</dbReference>
<proteinExistence type="inferred from homology"/>
<dbReference type="Pfam" id="PF09324">
    <property type="entry name" value="Sec7-like_HDS"/>
    <property type="match status" value="1"/>
</dbReference>
<sequence>MLVLSISNDIIQPFLLGCNTKNSKIIQACLVSIHRLITHKLVTQVSAAKIVNMLWMLMEDGMEELKILQTLLALLTTTTVVHNDLLAKCIVLSFKLYSSKDPVVSNTSAATIRQIVCILFDRVQAEDAQADQLSSEPILRSPTDKCQFSLQSCALDAYMFFQDLCSLINGEPPIWAIGLSEMIKAFGLELLESTLMQNPQIFLTHPEFSFLLKERICSLVIKLFSPSIKYRQASQPPSLAVERPSFAICVRLLRMVSVLIKEFYMLLVTECEIFLSILIKFLDMDKPLWQRTLAIEVLHTFCIQEQLLRSFCEFYDMQEHSTKIFKDIVNALGGFIQSVFNGSSNSSSISGPSGAVVVNVSQAVSNSPTSSVGNSTQQGGFLYRGLWIPLNIRPLPGIAKPVYLDMLDKTEAPAIMDGYTLTIAFSSLLDIIKSLTLLMCHDVRSSPSEMEASADAGTLTGIYRLADSQEDVNADQKLWKKMITSSWCGLLAAMSLLLDASTDEGTTEALLKGFQQYTSMCGLLQLAMPRDAFITALCKASLPPHYALTKSFDSGKTWVADASLMHIDSDGNSSTRMSSRTSLLQSGISSPTTAGSVTLTVKNMQCMRALLSIAHCHGNILSTAWQLVLSTLQNLTLILGLTPTKTGSLVNPRGPDSMTVLVSASVAGEVPIVATMLSRLFESSQYLSDEALLDLIEALTNLSLYNIDAALNKREPCLFALAKLLETTLVNIKRSHVYWDKCSDHLLQISNHNINQMRNFACESLASLVRSALEVLKSDENVIVEEILFTTLEKMSSITFSDVRQVQLSSLLQLLNTFGNSIKTSWLTILRIIGTITDKQGEVLIRTAFQCLQLVITDFLPTMSFKCLPDCIIVASKFGTQHQDLNLSLTSIGLLWNIADYICSNYDAIKSELKESIAETTKSNCSIDDILWVKLFSCLADLCVDTRPAIRKSAAQTLFSMMSAHGGLLDAMVWHTVLWQVLFPLLDNVNSSSHMAANIKADTSEAGILIHHSRDTVEKQWAETQVLTLAGVTRVFNEHNQIFAKMTEFQRAWVLLLEHIESSAMNTNSEVSLASLKCFQDIFNLESISEGSRPHQGVQTSETDSRYVSIWSNVWRVWCNIGRGSTKLSGELLSNHKNKINDFLPSQTFLVTFLRAFPSLYVHIGARFVTNDIQQTMNILYDAVRIPVTPDNLPFVLSSANKDSITPLQEIIINGINCLCNLPYGDIDSSTLNAINSCQKGRSLMYPTLFTELLRFTELASLPPKPPIFFESDAQAKNIPAGLSVVNCVPFAELCIKITVNMYKATAYDATVIKGGVLKQIIKSLGIPLGLKYGCSSQSTWRLAFQSLHEILEIGLIATQNELEKDELTEIFDDMWLELINTFESFLFSAHPPPPSLSVSEYISHEEMDIKIIALLRDKILSHAHMLPYEFLNRTMSLLKRGSIHSAASAVFQDLSDNNLPLRERFAQACFETLLSFSLSKDKYIYTKHREDLSSLAITSMLERCLEVLKKYNIDERLSGSYPLPNLRMAEVLLVMKAISTLMTTLIDSKDNSRDIVYENIWIRVVALYPTLVDCITCKSENVRLNLKEVLRKFKDVLVIPRS</sequence>
<dbReference type="RefSeq" id="XP_002108948.1">
    <property type="nucleotide sequence ID" value="XM_002108912.1"/>
</dbReference>
<gene>
    <name evidence="9" type="ORF">TRIADDRAFT_19890</name>
</gene>
<organism evidence="9 10">
    <name type="scientific">Trichoplax adhaerens</name>
    <name type="common">Trichoplax reptans</name>
    <dbReference type="NCBI Taxonomy" id="10228"/>
    <lineage>
        <taxon>Eukaryota</taxon>
        <taxon>Metazoa</taxon>
        <taxon>Placozoa</taxon>
        <taxon>Uniplacotomia</taxon>
        <taxon>Trichoplacea</taxon>
        <taxon>Trichoplacidae</taxon>
        <taxon>Trichoplax</taxon>
    </lineage>
</organism>
<keyword evidence="3" id="KW-0813">Transport</keyword>
<feature type="domain" description="Mon2/Sec7/BIG1-like HUS" evidence="6">
    <location>
        <begin position="154"/>
        <end position="324"/>
    </location>
</feature>
<dbReference type="InterPro" id="IPR015403">
    <property type="entry name" value="Mon2/Sec7/BIG1-like_HDS"/>
</dbReference>